<evidence type="ECO:0000256" key="6">
    <source>
        <dbReference type="ARBA" id="ARBA00022692"/>
    </source>
</evidence>
<dbReference type="InterPro" id="IPR048279">
    <property type="entry name" value="MdtK-like"/>
</dbReference>
<evidence type="ECO:0000256" key="2">
    <source>
        <dbReference type="ARBA" id="ARBA00008417"/>
    </source>
</evidence>
<dbReference type="Proteomes" id="UP000823635">
    <property type="component" value="Unassembled WGS sequence"/>
</dbReference>
<keyword evidence="8 10" id="KW-0472">Membrane</keyword>
<dbReference type="AlphaFoldDB" id="A0A9D9DLP5"/>
<dbReference type="GO" id="GO:0042910">
    <property type="term" value="F:xenobiotic transmembrane transporter activity"/>
    <property type="evidence" value="ECO:0007669"/>
    <property type="project" value="InterPro"/>
</dbReference>
<dbReference type="InterPro" id="IPR051327">
    <property type="entry name" value="MATE_MepA_subfamily"/>
</dbReference>
<accession>A0A9D9DLP5</accession>
<feature type="transmembrane region" description="Helical" evidence="10">
    <location>
        <begin position="196"/>
        <end position="215"/>
    </location>
</feature>
<sequence>MKGKDNFEYMTARPVPRTICELAVPTIISMLVSAIYNVADTYFVGRIDTQSTAAIGISFSAMSVVQAFGFFFGHGSGNYISRMLGARKTGHAETMATIGLFSSFLAGTLIAVTGLIFLTPVCRALGSTDTILPYAREYLGIILIGTPFMAASLTLNNQIRFKGNAKYAMIGIISGALINIIMDPILIFTFDMGVKGAAIATISGQIIGFAALLLIDRRTGSFSVSFKAFKPTVKAYVEIIKGGLPSLLRQGLLSISTILLNVAAKEYGDSAIAGMAITTRIIYILNAIVIGLGQGYQPLCGFNYGARLYGRVMDGFWFCVKAGTLFFLTCSILGYIFAPEAVAIFRKEDAMVISIGAEALRWQLIALPFGAFTLVSNMMLQTIRKAGRAALLASARQGLFFIPCILVLPHLIGIRGVEMTQAIADILSFALALPLTLSTLKEMNRLSKGCTGVQSH</sequence>
<feature type="transmembrane region" description="Helical" evidence="10">
    <location>
        <begin position="422"/>
        <end position="440"/>
    </location>
</feature>
<reference evidence="11" key="2">
    <citation type="journal article" date="2021" name="PeerJ">
        <title>Extensive microbial diversity within the chicken gut microbiome revealed by metagenomics and culture.</title>
        <authorList>
            <person name="Gilroy R."/>
            <person name="Ravi A."/>
            <person name="Getino M."/>
            <person name="Pursley I."/>
            <person name="Horton D.L."/>
            <person name="Alikhan N.F."/>
            <person name="Baker D."/>
            <person name="Gharbi K."/>
            <person name="Hall N."/>
            <person name="Watson M."/>
            <person name="Adriaenssens E.M."/>
            <person name="Foster-Nyarko E."/>
            <person name="Jarju S."/>
            <person name="Secka A."/>
            <person name="Antonio M."/>
            <person name="Oren A."/>
            <person name="Chaudhuri R.R."/>
            <person name="La Ragione R."/>
            <person name="Hildebrand F."/>
            <person name="Pallen M.J."/>
        </authorList>
    </citation>
    <scope>NUCLEOTIDE SEQUENCE</scope>
    <source>
        <strain evidence="11">15467</strain>
    </source>
</reference>
<feature type="transmembrane region" description="Helical" evidence="10">
    <location>
        <begin position="398"/>
        <end position="416"/>
    </location>
</feature>
<dbReference type="PANTHER" id="PTHR43823:SF3">
    <property type="entry name" value="MULTIDRUG EXPORT PROTEIN MEPA"/>
    <property type="match status" value="1"/>
</dbReference>
<evidence type="ECO:0000256" key="8">
    <source>
        <dbReference type="ARBA" id="ARBA00023136"/>
    </source>
</evidence>
<organism evidence="11 12">
    <name type="scientific">Candidatus Egerieousia excrementavium</name>
    <dbReference type="NCBI Taxonomy" id="2840778"/>
    <lineage>
        <taxon>Bacteria</taxon>
        <taxon>Pseudomonadati</taxon>
        <taxon>Bacteroidota</taxon>
        <taxon>Bacteroidia</taxon>
        <taxon>Bacteroidales</taxon>
        <taxon>Candidatus Egerieousia</taxon>
    </lineage>
</organism>
<feature type="transmembrane region" description="Helical" evidence="10">
    <location>
        <begin position="138"/>
        <end position="155"/>
    </location>
</feature>
<dbReference type="GO" id="GO:0005886">
    <property type="term" value="C:plasma membrane"/>
    <property type="evidence" value="ECO:0007669"/>
    <property type="project" value="UniProtKB-SubCell"/>
</dbReference>
<evidence type="ECO:0000313" key="12">
    <source>
        <dbReference type="Proteomes" id="UP000823635"/>
    </source>
</evidence>
<evidence type="ECO:0000313" key="11">
    <source>
        <dbReference type="EMBL" id="MBO8428910.1"/>
    </source>
</evidence>
<evidence type="ECO:0000256" key="5">
    <source>
        <dbReference type="ARBA" id="ARBA00022475"/>
    </source>
</evidence>
<dbReference type="InterPro" id="IPR002528">
    <property type="entry name" value="MATE_fam"/>
</dbReference>
<dbReference type="GO" id="GO:0046677">
    <property type="term" value="P:response to antibiotic"/>
    <property type="evidence" value="ECO:0007669"/>
    <property type="project" value="UniProtKB-KW"/>
</dbReference>
<dbReference type="NCBIfam" id="TIGR00797">
    <property type="entry name" value="matE"/>
    <property type="match status" value="1"/>
</dbReference>
<dbReference type="Pfam" id="PF01554">
    <property type="entry name" value="MatE"/>
    <property type="match status" value="2"/>
</dbReference>
<keyword evidence="9" id="KW-0046">Antibiotic resistance</keyword>
<dbReference type="PANTHER" id="PTHR43823">
    <property type="entry name" value="SPORULATION PROTEIN YKVU"/>
    <property type="match status" value="1"/>
</dbReference>
<feature type="transmembrane region" description="Helical" evidence="10">
    <location>
        <begin position="316"/>
        <end position="339"/>
    </location>
</feature>
<comment type="subcellular location">
    <subcellularLocation>
        <location evidence="1">Cell membrane</location>
        <topology evidence="1">Multi-pass membrane protein</topology>
    </subcellularLocation>
</comment>
<keyword evidence="5" id="KW-1003">Cell membrane</keyword>
<evidence type="ECO:0000256" key="4">
    <source>
        <dbReference type="ARBA" id="ARBA00022448"/>
    </source>
</evidence>
<feature type="transmembrane region" description="Helical" evidence="10">
    <location>
        <begin position="51"/>
        <end position="73"/>
    </location>
</feature>
<evidence type="ECO:0000256" key="7">
    <source>
        <dbReference type="ARBA" id="ARBA00022989"/>
    </source>
</evidence>
<comment type="similarity">
    <text evidence="2">Belongs to the multi antimicrobial extrusion (MATE) (TC 2.A.66.1) family. MepA subfamily.</text>
</comment>
<feature type="transmembrane region" description="Helical" evidence="10">
    <location>
        <begin position="167"/>
        <end position="190"/>
    </location>
</feature>
<keyword evidence="4" id="KW-0813">Transport</keyword>
<dbReference type="InterPro" id="IPR045070">
    <property type="entry name" value="MATE_MepA-like"/>
</dbReference>
<dbReference type="PIRSF" id="PIRSF006603">
    <property type="entry name" value="DinF"/>
    <property type="match status" value="1"/>
</dbReference>
<feature type="transmembrane region" description="Helical" evidence="10">
    <location>
        <begin position="20"/>
        <end position="39"/>
    </location>
</feature>
<evidence type="ECO:0000256" key="10">
    <source>
        <dbReference type="SAM" id="Phobius"/>
    </source>
</evidence>
<protein>
    <recommendedName>
        <fullName evidence="3">Multidrug export protein MepA</fullName>
    </recommendedName>
</protein>
<evidence type="ECO:0000256" key="1">
    <source>
        <dbReference type="ARBA" id="ARBA00004651"/>
    </source>
</evidence>
<comment type="caution">
    <text evidence="11">The sequence shown here is derived from an EMBL/GenBank/DDBJ whole genome shotgun (WGS) entry which is preliminary data.</text>
</comment>
<reference evidence="11" key="1">
    <citation type="submission" date="2020-10" db="EMBL/GenBank/DDBJ databases">
        <authorList>
            <person name="Gilroy R."/>
        </authorList>
    </citation>
    <scope>NUCLEOTIDE SEQUENCE</scope>
    <source>
        <strain evidence="11">15467</strain>
    </source>
</reference>
<keyword evidence="6 10" id="KW-0812">Transmembrane</keyword>
<feature type="transmembrane region" description="Helical" evidence="10">
    <location>
        <begin position="359"/>
        <end position="377"/>
    </location>
</feature>
<dbReference type="EMBL" id="JADINB010000068">
    <property type="protein sequence ID" value="MBO8428910.1"/>
    <property type="molecule type" value="Genomic_DNA"/>
</dbReference>
<name>A0A9D9DLP5_9BACT</name>
<keyword evidence="7 10" id="KW-1133">Transmembrane helix</keyword>
<evidence type="ECO:0000256" key="3">
    <source>
        <dbReference type="ARBA" id="ARBA00022106"/>
    </source>
</evidence>
<proteinExistence type="inferred from homology"/>
<gene>
    <name evidence="11" type="ORF">IAC68_03135</name>
</gene>
<dbReference type="GO" id="GO:0015297">
    <property type="term" value="F:antiporter activity"/>
    <property type="evidence" value="ECO:0007669"/>
    <property type="project" value="InterPro"/>
</dbReference>
<dbReference type="CDD" id="cd13143">
    <property type="entry name" value="MATE_MepA_like"/>
    <property type="match status" value="1"/>
</dbReference>
<feature type="transmembrane region" description="Helical" evidence="10">
    <location>
        <begin position="94"/>
        <end position="118"/>
    </location>
</feature>
<evidence type="ECO:0000256" key="9">
    <source>
        <dbReference type="ARBA" id="ARBA00023251"/>
    </source>
</evidence>